<dbReference type="InterPro" id="IPR014001">
    <property type="entry name" value="Helicase_ATP-bd"/>
</dbReference>
<evidence type="ECO:0000256" key="5">
    <source>
        <dbReference type="ARBA" id="ARBA00022806"/>
    </source>
</evidence>
<dbReference type="Pfam" id="PF13307">
    <property type="entry name" value="Helicase_C_2"/>
    <property type="match status" value="1"/>
</dbReference>
<evidence type="ECO:0000256" key="11">
    <source>
        <dbReference type="ARBA" id="ARBA00038058"/>
    </source>
</evidence>
<keyword evidence="2" id="KW-0479">Metal-binding</keyword>
<keyword evidence="4" id="KW-0378">Hydrolase</keyword>
<dbReference type="STRING" id="644282.Deba_2746"/>
<evidence type="ECO:0000256" key="7">
    <source>
        <dbReference type="ARBA" id="ARBA00023004"/>
    </source>
</evidence>
<feature type="domain" description="Helicase ATP-binding" evidence="14">
    <location>
        <begin position="6"/>
        <end position="278"/>
    </location>
</feature>
<keyword evidence="3" id="KW-0547">Nucleotide-binding</keyword>
<evidence type="ECO:0000256" key="9">
    <source>
        <dbReference type="ARBA" id="ARBA00023125"/>
    </source>
</evidence>
<dbReference type="GO" id="GO:0016818">
    <property type="term" value="F:hydrolase activity, acting on acid anhydrides, in phosphorus-containing anhydrides"/>
    <property type="evidence" value="ECO:0007669"/>
    <property type="project" value="InterPro"/>
</dbReference>
<dbReference type="SMART" id="SM00491">
    <property type="entry name" value="HELICc2"/>
    <property type="match status" value="1"/>
</dbReference>
<keyword evidence="8" id="KW-0411">Iron-sulfur</keyword>
<dbReference type="eggNOG" id="COG1199">
    <property type="taxonomic scope" value="Bacteria"/>
</dbReference>
<keyword evidence="10" id="KW-0413">Isomerase</keyword>
<keyword evidence="7" id="KW-0408">Iron</keyword>
<protein>
    <recommendedName>
        <fullName evidence="12">DNA 5'-3' helicase</fullName>
        <ecNumber evidence="12">5.6.2.3</ecNumber>
    </recommendedName>
</protein>
<evidence type="ECO:0000256" key="4">
    <source>
        <dbReference type="ARBA" id="ARBA00022801"/>
    </source>
</evidence>
<evidence type="ECO:0000256" key="1">
    <source>
        <dbReference type="ARBA" id="ARBA00001966"/>
    </source>
</evidence>
<evidence type="ECO:0000256" key="13">
    <source>
        <dbReference type="ARBA" id="ARBA00048954"/>
    </source>
</evidence>
<proteinExistence type="inferred from homology"/>
<dbReference type="InterPro" id="IPR045028">
    <property type="entry name" value="DinG/Rad3-like"/>
</dbReference>
<name>E1QKK7_DESB2</name>
<dbReference type="Gene3D" id="3.40.50.300">
    <property type="entry name" value="P-loop containing nucleotide triphosphate hydrolases"/>
    <property type="match status" value="2"/>
</dbReference>
<dbReference type="InterPro" id="IPR011545">
    <property type="entry name" value="DEAD/DEAH_box_helicase_dom"/>
</dbReference>
<dbReference type="GO" id="GO:0006281">
    <property type="term" value="P:DNA repair"/>
    <property type="evidence" value="ECO:0007669"/>
    <property type="project" value="TreeGrafter"/>
</dbReference>
<reference evidence="15 16" key="1">
    <citation type="journal article" date="2010" name="Stand. Genomic Sci.">
        <title>Complete genome sequence of Desulfarculus baarsii type strain (2st14).</title>
        <authorList>
            <person name="Sun H."/>
            <person name="Spring S."/>
            <person name="Lapidus A."/>
            <person name="Davenport K."/>
            <person name="Del Rio T.G."/>
            <person name="Tice H."/>
            <person name="Nolan M."/>
            <person name="Copeland A."/>
            <person name="Cheng J.F."/>
            <person name="Lucas S."/>
            <person name="Tapia R."/>
            <person name="Goodwin L."/>
            <person name="Pitluck S."/>
            <person name="Ivanova N."/>
            <person name="Pagani I."/>
            <person name="Mavromatis K."/>
            <person name="Ovchinnikova G."/>
            <person name="Pati A."/>
            <person name="Chen A."/>
            <person name="Palaniappan K."/>
            <person name="Hauser L."/>
            <person name="Chang Y.J."/>
            <person name="Jeffries C.D."/>
            <person name="Detter J.C."/>
            <person name="Han C."/>
            <person name="Rohde M."/>
            <person name="Brambilla E."/>
            <person name="Goker M."/>
            <person name="Woyke T."/>
            <person name="Bristow J."/>
            <person name="Eisen J.A."/>
            <person name="Markowitz V."/>
            <person name="Hugenholtz P."/>
            <person name="Kyrpides N.C."/>
            <person name="Klenk H.P."/>
            <person name="Land M."/>
        </authorList>
    </citation>
    <scope>NUCLEOTIDE SEQUENCE [LARGE SCALE GENOMIC DNA]</scope>
    <source>
        <strain evidence="16">ATCC 33931 / DSM 2075 / LMG 7858 / VKM B-1802 / 2st14</strain>
    </source>
</reference>
<evidence type="ECO:0000313" key="16">
    <source>
        <dbReference type="Proteomes" id="UP000009047"/>
    </source>
</evidence>
<evidence type="ECO:0000259" key="14">
    <source>
        <dbReference type="PROSITE" id="PS51193"/>
    </source>
</evidence>
<keyword evidence="16" id="KW-1185">Reference proteome</keyword>
<evidence type="ECO:0000256" key="3">
    <source>
        <dbReference type="ARBA" id="ARBA00022741"/>
    </source>
</evidence>
<dbReference type="Pfam" id="PF00270">
    <property type="entry name" value="DEAD"/>
    <property type="match status" value="1"/>
</dbReference>
<dbReference type="GO" id="GO:0003677">
    <property type="term" value="F:DNA binding"/>
    <property type="evidence" value="ECO:0007669"/>
    <property type="project" value="UniProtKB-KW"/>
</dbReference>
<dbReference type="InterPro" id="IPR006555">
    <property type="entry name" value="ATP-dep_Helicase_C"/>
</dbReference>
<dbReference type="SMART" id="SM00487">
    <property type="entry name" value="DEXDc"/>
    <property type="match status" value="1"/>
</dbReference>
<evidence type="ECO:0000313" key="15">
    <source>
        <dbReference type="EMBL" id="ADK86100.1"/>
    </source>
</evidence>
<accession>E1QKK7</accession>
<dbReference type="GO" id="GO:0043139">
    <property type="term" value="F:5'-3' DNA helicase activity"/>
    <property type="evidence" value="ECO:0007669"/>
    <property type="project" value="UniProtKB-EC"/>
</dbReference>
<evidence type="ECO:0000256" key="8">
    <source>
        <dbReference type="ARBA" id="ARBA00023014"/>
    </source>
</evidence>
<dbReference type="InterPro" id="IPR014013">
    <property type="entry name" value="Helic_SF1/SF2_ATP-bd_DinG/Rad3"/>
</dbReference>
<sequence>MGSTGPLAAALEDFAPRQGQLIMAQAVAQALTEQTPLMVEAGTGTGKTLAYLTPVVASGLKTVVSTGTKTLQDQVAQKELPLLGRVVAPGLRWAVLKGRGNYLCPRRYLAFAAQPDLGLPGALSGLAALESWRRRSQSGDLDEVRGEAVGEALLAEITANAEQCLGGRCEHREDCPLMEARRRAAEADIVVVNHHLFLADLRLKAEGRGEALPRYQAVIFDEAHMLPEVATAIFGVGVSERRLSVLLKDMTREVGPDQRMDQAARAVEQEGREFFGALRALAGPSGHRGLGPDELARIAPLAGALGAALEELAQAVSRLEGEEAKSIAARAGAVAMDLQAAVAPAPGHTVAWIERRGRGVAINLSPVEVGPHLEHALYQEIGRLVFTSATMAAGDDLGPMIRRLGLPEETRRHIVGSPFDQARQSILYVPRRMPMPADSAFTSAVAEQVRAILRLSRGRAFVLFTSHRNMEAVSAMLTPELEYACLVQGQAPRLELLRRFVELSPSVLFATASFWQGVDVPGPALSAVIVDKLPFAPPDDPLVAARMALLESRGHNGFAHLMVPEAILGLKQGLGRLLRTPHDRGVLAVLDNRLLTKPYGRRFLKALAPAPLTSDLADVARFFAGRQAEPPSQN</sequence>
<comment type="similarity">
    <text evidence="11">Belongs to the helicase family. DinG subfamily.</text>
</comment>
<dbReference type="KEGG" id="dbr:Deba_2746"/>
<keyword evidence="5 15" id="KW-0347">Helicase</keyword>
<evidence type="ECO:0000256" key="12">
    <source>
        <dbReference type="ARBA" id="ARBA00044969"/>
    </source>
</evidence>
<dbReference type="HOGENOM" id="CLU_012117_2_0_7"/>
<comment type="catalytic activity">
    <reaction evidence="13">
        <text>ATP + H2O = ADP + phosphate + H(+)</text>
        <dbReference type="Rhea" id="RHEA:13065"/>
        <dbReference type="ChEBI" id="CHEBI:15377"/>
        <dbReference type="ChEBI" id="CHEBI:15378"/>
        <dbReference type="ChEBI" id="CHEBI:30616"/>
        <dbReference type="ChEBI" id="CHEBI:43474"/>
        <dbReference type="ChEBI" id="CHEBI:456216"/>
        <dbReference type="EC" id="5.6.2.3"/>
    </reaction>
</comment>
<organism evidence="15 16">
    <name type="scientific">Desulfarculus baarsii (strain ATCC 33931 / DSM 2075 / LMG 7858 / VKM B-1802 / 2st14)</name>
    <dbReference type="NCBI Taxonomy" id="644282"/>
    <lineage>
        <taxon>Bacteria</taxon>
        <taxon>Pseudomonadati</taxon>
        <taxon>Thermodesulfobacteriota</taxon>
        <taxon>Desulfarculia</taxon>
        <taxon>Desulfarculales</taxon>
        <taxon>Desulfarculaceae</taxon>
        <taxon>Desulfarculus</taxon>
    </lineage>
</organism>
<keyword evidence="6" id="KW-0067">ATP-binding</keyword>
<dbReference type="GO" id="GO:0005524">
    <property type="term" value="F:ATP binding"/>
    <property type="evidence" value="ECO:0007669"/>
    <property type="project" value="UniProtKB-KW"/>
</dbReference>
<dbReference type="PROSITE" id="PS51193">
    <property type="entry name" value="HELICASE_ATP_BIND_2"/>
    <property type="match status" value="1"/>
</dbReference>
<dbReference type="GO" id="GO:0051536">
    <property type="term" value="F:iron-sulfur cluster binding"/>
    <property type="evidence" value="ECO:0007669"/>
    <property type="project" value="UniProtKB-KW"/>
</dbReference>
<dbReference type="PANTHER" id="PTHR11472">
    <property type="entry name" value="DNA REPAIR DEAD HELICASE RAD3/XP-D SUBFAMILY MEMBER"/>
    <property type="match status" value="1"/>
</dbReference>
<dbReference type="InterPro" id="IPR010614">
    <property type="entry name" value="RAD3-like_helicase_DEAD"/>
</dbReference>
<dbReference type="EC" id="5.6.2.3" evidence="12"/>
<evidence type="ECO:0000256" key="6">
    <source>
        <dbReference type="ARBA" id="ARBA00022840"/>
    </source>
</evidence>
<comment type="cofactor">
    <cofactor evidence="1">
        <name>[4Fe-4S] cluster</name>
        <dbReference type="ChEBI" id="CHEBI:49883"/>
    </cofactor>
</comment>
<dbReference type="SUPFAM" id="SSF52540">
    <property type="entry name" value="P-loop containing nucleoside triphosphate hydrolases"/>
    <property type="match status" value="2"/>
</dbReference>
<gene>
    <name evidence="15" type="ordered locus">Deba_2746</name>
</gene>
<evidence type="ECO:0000256" key="2">
    <source>
        <dbReference type="ARBA" id="ARBA00022723"/>
    </source>
</evidence>
<keyword evidence="9" id="KW-0238">DNA-binding</keyword>
<dbReference type="InterPro" id="IPR027417">
    <property type="entry name" value="P-loop_NTPase"/>
</dbReference>
<dbReference type="Proteomes" id="UP000009047">
    <property type="component" value="Chromosome"/>
</dbReference>
<dbReference type="EMBL" id="CP002085">
    <property type="protein sequence ID" value="ADK86100.1"/>
    <property type="molecule type" value="Genomic_DNA"/>
</dbReference>
<dbReference type="AlphaFoldDB" id="E1QKK7"/>
<dbReference type="PANTHER" id="PTHR11472:SF34">
    <property type="entry name" value="REGULATOR OF TELOMERE ELONGATION HELICASE 1"/>
    <property type="match status" value="1"/>
</dbReference>
<evidence type="ECO:0000256" key="10">
    <source>
        <dbReference type="ARBA" id="ARBA00023235"/>
    </source>
</evidence>
<dbReference type="Pfam" id="PF06733">
    <property type="entry name" value="DEAD_2"/>
    <property type="match status" value="1"/>
</dbReference>
<dbReference type="GO" id="GO:0046872">
    <property type="term" value="F:metal ion binding"/>
    <property type="evidence" value="ECO:0007669"/>
    <property type="project" value="UniProtKB-KW"/>
</dbReference>